<feature type="transmembrane region" description="Helical" evidence="8">
    <location>
        <begin position="48"/>
        <end position="69"/>
    </location>
</feature>
<dbReference type="SUPFAM" id="SSF143865">
    <property type="entry name" value="CorA soluble domain-like"/>
    <property type="match status" value="1"/>
</dbReference>
<keyword evidence="7 8" id="KW-0472">Membrane</keyword>
<keyword evidence="5 8" id="KW-0812">Transmembrane</keyword>
<dbReference type="PANTHER" id="PTHR46494">
    <property type="entry name" value="CORA FAMILY METAL ION TRANSPORTER (EUROFUNG)"/>
    <property type="match status" value="1"/>
</dbReference>
<evidence type="ECO:0000256" key="5">
    <source>
        <dbReference type="ARBA" id="ARBA00022692"/>
    </source>
</evidence>
<dbReference type="InterPro" id="IPR045861">
    <property type="entry name" value="CorA_cytoplasmic_dom"/>
</dbReference>
<evidence type="ECO:0000256" key="3">
    <source>
        <dbReference type="ARBA" id="ARBA00022448"/>
    </source>
</evidence>
<gene>
    <name evidence="9" type="ORF">HDF14_003011</name>
</gene>
<dbReference type="GO" id="GO:0015095">
    <property type="term" value="F:magnesium ion transmembrane transporter activity"/>
    <property type="evidence" value="ECO:0007669"/>
    <property type="project" value="TreeGrafter"/>
</dbReference>
<evidence type="ECO:0000256" key="8">
    <source>
        <dbReference type="SAM" id="Phobius"/>
    </source>
</evidence>
<dbReference type="GO" id="GO:0015087">
    <property type="term" value="F:cobalt ion transmembrane transporter activity"/>
    <property type="evidence" value="ECO:0007669"/>
    <property type="project" value="TreeGrafter"/>
</dbReference>
<comment type="similarity">
    <text evidence="2">Belongs to the CorA metal ion transporter (MIT) (TC 1.A.35) family.</text>
</comment>
<dbReference type="RefSeq" id="WP_183977807.1">
    <property type="nucleotide sequence ID" value="NZ_JACHEB010000006.1"/>
</dbReference>
<dbReference type="EMBL" id="JACHEB010000006">
    <property type="protein sequence ID" value="MBB5329393.1"/>
    <property type="molecule type" value="Genomic_DNA"/>
</dbReference>
<comment type="subcellular location">
    <subcellularLocation>
        <location evidence="1">Cell membrane</location>
        <topology evidence="1">Multi-pass membrane protein</topology>
    </subcellularLocation>
</comment>
<keyword evidence="4" id="KW-1003">Cell membrane</keyword>
<name>A0A9X0U4J6_9BACT</name>
<dbReference type="PANTHER" id="PTHR46494:SF1">
    <property type="entry name" value="CORA FAMILY METAL ION TRANSPORTER (EUROFUNG)"/>
    <property type="match status" value="1"/>
</dbReference>
<reference evidence="9 10" key="1">
    <citation type="submission" date="2020-08" db="EMBL/GenBank/DDBJ databases">
        <title>Genomic Encyclopedia of Type Strains, Phase IV (KMG-V): Genome sequencing to study the core and pangenomes of soil and plant-associated prokaryotes.</title>
        <authorList>
            <person name="Whitman W."/>
        </authorList>
    </citation>
    <scope>NUCLEOTIDE SEQUENCE [LARGE SCALE GENOMIC DNA]</scope>
    <source>
        <strain evidence="9 10">X5P2</strain>
    </source>
</reference>
<evidence type="ECO:0000256" key="7">
    <source>
        <dbReference type="ARBA" id="ARBA00023136"/>
    </source>
</evidence>
<evidence type="ECO:0000313" key="9">
    <source>
        <dbReference type="EMBL" id="MBB5329393.1"/>
    </source>
</evidence>
<dbReference type="InterPro" id="IPR002523">
    <property type="entry name" value="MgTranspt_CorA/ZnTranspt_ZntB"/>
</dbReference>
<dbReference type="InterPro" id="IPR045863">
    <property type="entry name" value="CorA_TM1_TM2"/>
</dbReference>
<dbReference type="SUPFAM" id="SSF144083">
    <property type="entry name" value="Magnesium transport protein CorA, transmembrane region"/>
    <property type="match status" value="1"/>
</dbReference>
<organism evidence="9 10">
    <name type="scientific">Tunturiibacter gelidiferens</name>
    <dbReference type="NCBI Taxonomy" id="3069689"/>
    <lineage>
        <taxon>Bacteria</taxon>
        <taxon>Pseudomonadati</taxon>
        <taxon>Acidobacteriota</taxon>
        <taxon>Terriglobia</taxon>
        <taxon>Terriglobales</taxon>
        <taxon>Acidobacteriaceae</taxon>
        <taxon>Tunturiibacter</taxon>
    </lineage>
</organism>
<evidence type="ECO:0000256" key="2">
    <source>
        <dbReference type="ARBA" id="ARBA00009765"/>
    </source>
</evidence>
<dbReference type="GO" id="GO:0050897">
    <property type="term" value="F:cobalt ion binding"/>
    <property type="evidence" value="ECO:0007669"/>
    <property type="project" value="TreeGrafter"/>
</dbReference>
<keyword evidence="6 8" id="KW-1133">Transmembrane helix</keyword>
<evidence type="ECO:0000256" key="6">
    <source>
        <dbReference type="ARBA" id="ARBA00022989"/>
    </source>
</evidence>
<evidence type="ECO:0000313" key="10">
    <source>
        <dbReference type="Proteomes" id="UP000535182"/>
    </source>
</evidence>
<keyword evidence="3" id="KW-0813">Transport</keyword>
<evidence type="ECO:0000256" key="4">
    <source>
        <dbReference type="ARBA" id="ARBA00022475"/>
    </source>
</evidence>
<evidence type="ECO:0000256" key="1">
    <source>
        <dbReference type="ARBA" id="ARBA00004651"/>
    </source>
</evidence>
<accession>A0A9X0U4J6</accession>
<dbReference type="GO" id="GO:0005886">
    <property type="term" value="C:plasma membrane"/>
    <property type="evidence" value="ECO:0007669"/>
    <property type="project" value="UniProtKB-SubCell"/>
</dbReference>
<sequence>MGQLSRIYFRDVLDHLNRDVESIDIYRDLLMGCRDIYMSNINNRLNRIMKTLAIISVVTLPLTVITSFWE</sequence>
<protein>
    <submittedName>
        <fullName evidence="9">Mg2+ and Co2+ transporter CorA</fullName>
    </submittedName>
</protein>
<dbReference type="Pfam" id="PF01544">
    <property type="entry name" value="CorA"/>
    <property type="match status" value="1"/>
</dbReference>
<keyword evidence="10" id="KW-1185">Reference proteome</keyword>
<proteinExistence type="inferred from homology"/>
<dbReference type="Gene3D" id="1.20.58.340">
    <property type="entry name" value="Magnesium transport protein CorA, transmembrane region"/>
    <property type="match status" value="1"/>
</dbReference>
<comment type="caution">
    <text evidence="9">The sequence shown here is derived from an EMBL/GenBank/DDBJ whole genome shotgun (WGS) entry which is preliminary data.</text>
</comment>
<dbReference type="GO" id="GO:0000287">
    <property type="term" value="F:magnesium ion binding"/>
    <property type="evidence" value="ECO:0007669"/>
    <property type="project" value="TreeGrafter"/>
</dbReference>
<dbReference type="Proteomes" id="UP000535182">
    <property type="component" value="Unassembled WGS sequence"/>
</dbReference>
<dbReference type="AlphaFoldDB" id="A0A9X0U4J6"/>